<name>A0A934JXJ4_9GAMM</name>
<dbReference type="Gene3D" id="2.60.40.10">
    <property type="entry name" value="Immunoglobulins"/>
    <property type="match status" value="1"/>
</dbReference>
<evidence type="ECO:0000256" key="1">
    <source>
        <dbReference type="ARBA" id="ARBA00022837"/>
    </source>
</evidence>
<dbReference type="InterPro" id="IPR011049">
    <property type="entry name" value="Serralysin-like_metalloprot_C"/>
</dbReference>
<feature type="domain" description="LapA adhesin" evidence="3">
    <location>
        <begin position="715"/>
        <end position="811"/>
    </location>
</feature>
<sequence length="2212" mass="225830">GNFEAVDFSAATATAQITDTIDTTTVSLATSDVNEDAASVTFTATLSNAGESDVTVVTDQGDILIAAGETTGTLVIDTQDSDVYLDASSISATVSGVSGGNFEAVDFSEATATAQITDTIDTTTVTLATSDVNEDAASVTFTATLSNPGESDVTLVTDQGDILIAAGEMTGTLVIDTQDSDVYLDASSVTASVIALDGGNFEAVDFSAATATAQINDTIDTTTVTLTTSDVNEDAASVTFTATLSNPGESDVTVVTDQGDILIAAGETTGTLVIDTQDSDVYLDASSISATVSGVSGGNFEAVDFSEATATAQITDTIDTTTVTLATSDVNEDAASVTFTATLSNPGESDVTLVTDQGDILIAAGEMTGTLVIDTQDSDVYLDASSVTASVIALDGGNFEAVDFSAATATAQINDTIDTTTVTLTTSDVNEDAASVTFTATLSNPGESDVTVVTDQGDILIAAGETTGTLVIDTQDSDVYLDASSVTASVIALDGGNFEAVDFSEATATAQITDTIDTTTVSLATSDVNEDAASVTFTATLSNPGESDVTVVTDQGDILITAGETTGTLVIDTQDSDVYLDADSITATVSGVSGGNFEGVDFSAATATAQITDTIDTTTVSLATSDVNEDAASVTFTATLSNPGESDVTVVTDQGDILIAAGEIAGTLVIDTHDSDVYLDASSISATVSGVSGGNFEAVDFSAATATAQISDTIDTTTVTLTTSDVNEDAASVTFTATLSNPGESDVTVVTDQGDILIAAGEIAGTLVIDTQDSDVYLDASSITARVIALDGGNFEAVDFSEATTTAQIFDSIDNTTVSLSATGSLTSEGGVVVYTATLTNVAQGNVSVELNNGETIIIEDGETTGLVSIDVANDANANNVSAEITRATGGNFENLVIDQTPAVVDVGIATPSIEFESTGADDIYNNEELGADGTVTATISVAGSEVGDILTYSVNGEEATVILSATDIAEGVLVEVSPEAVVMAFLSDEAGNRSSETSATAAGADTAAQAGTVTVNAITADDVISGTESDEIVAVTGSAIGGDIAVGDVVTMTINGSDYGTTVDMEGNWAVDVAGSDLAADTEFNVIVTSSDAAGNTVDSIGSSEHRVDSPTLLTLTAGSVEEDTTVAGDTVATFTLSDEDEEPTVGFTSGTNLEGYYALDGNNIVLTEAGEAFLDAGNLLPEISLTTDGSLTDRTATDTPTTVLVNDAPILSSDDVSLSESVLVTSTSQSVTGSFAVADEEGDSLGVNLVAPTATYASGGEPVVWSVSTDGAQLIGAADGATVVTVTLGDVSNGVGIYTVELSAPLDNIAAGSEDSLAIEFGIQVGDGATTTTESVTLTIEDDVPASVVTSATLNVNTGPDVVESFIVGSFANGFVNAEFESGRNIKKNYDLIDNDGDNYDDRITWDDRRSSNGTSEYQLTDPVGQSTESLDGKFEVATFTHTNSAMSSNYSALQSTSMVVTFTMVIGDATQLIELELPITHDETANRGNNSDDVVVLGELPSTEIVVDEVTYQVSLDGFMDSQGNVSTTLSTSEGETTTLSLVAHVEAVGVAEPEDIVLSGTVTVEAGADGLDHVVAQTVEDSNGTLVLSTDGSYTFEPSDGLVDSLGVAQSTLVSYSYRVVDGDGDTSVNTLNITVENQGTLVANDVNSGLEDSAMSVAAADGVLANDISSSNLLVTSFSVEGESVDAGASLAIADVGDLTVNSDGSYTFIPVKDWSGDVPEVTYVTNTGDSGLLTLSVNGVADTPELSVTLGRATQVPGDAIVQSAEGVSSLGNVGRNRFMARNIETETETRVFDFGTEYAGETVTLSFDSVFSGNWSDGRGYFSTRDSYVIKANDGELDDLTSRGSSSINSAYTVTLDSEGKVTVEFAVASTRTDEVVDINNIEATLTTTNLLYPVNISGSQTDNDASEVLTYEIAALPVGASLLDADGNTVLPLNNGTYSLSEDQVSGLQLSIPEDAEDFDLSVTGISSEGATDESTATTLSVGNSSIGDSVTYVGGTESIESRMAEIDDIDRVQRWNGSIEGDNQDNDLRGRGAEDWSSNDTLYGNGGDDLLIGGDGADNIFGGSGDDLLLGGMPGAEDWDTDTLTGGAGKDLFILTDHGQANGLNSWSNDVITDFNAGEDALDLTDLLDGMDKGSTSDETDAITDFLLSNIGVTEDGVQLDGHDVATFGEDSNFDSNGDNVVNGSDSISVIVNDQEYIINIDG</sequence>
<evidence type="ECO:0000259" key="3">
    <source>
        <dbReference type="Pfam" id="PF20579"/>
    </source>
</evidence>
<evidence type="ECO:0000313" key="4">
    <source>
        <dbReference type="EMBL" id="MBJ7540047.1"/>
    </source>
</evidence>
<feature type="domain" description="LapA adhesin" evidence="3">
    <location>
        <begin position="616"/>
        <end position="713"/>
    </location>
</feature>
<dbReference type="Pfam" id="PF20579">
    <property type="entry name" value="LapA"/>
    <property type="match status" value="9"/>
</dbReference>
<proteinExistence type="predicted"/>
<keyword evidence="5" id="KW-1185">Reference proteome</keyword>
<gene>
    <name evidence="4" type="ORF">I8J31_20470</name>
</gene>
<feature type="domain" description="LapA adhesin" evidence="3">
    <location>
        <begin position="22"/>
        <end position="119"/>
    </location>
</feature>
<dbReference type="Pfam" id="PF00353">
    <property type="entry name" value="HemolysinCabind"/>
    <property type="match status" value="1"/>
</dbReference>
<reference evidence="4" key="1">
    <citation type="submission" date="2020-12" db="EMBL/GenBank/DDBJ databases">
        <title>Marinomonas arctica sp. nov., a psychrotolerant bacterium isolated from the Arctic.</title>
        <authorList>
            <person name="Zhang Y."/>
        </authorList>
    </citation>
    <scope>NUCLEOTIDE SEQUENCE</scope>
    <source>
        <strain evidence="4">C1424</strain>
    </source>
</reference>
<keyword evidence="1" id="KW-0106">Calcium</keyword>
<dbReference type="NCBIfam" id="NF012196">
    <property type="entry name" value="Ig_like_ice"/>
    <property type="match status" value="1"/>
</dbReference>
<dbReference type="GO" id="GO:0005509">
    <property type="term" value="F:calcium ion binding"/>
    <property type="evidence" value="ECO:0007669"/>
    <property type="project" value="InterPro"/>
</dbReference>
<dbReference type="InterPro" id="IPR046779">
    <property type="entry name" value="LapA_adhesin_dom"/>
</dbReference>
<evidence type="ECO:0000256" key="2">
    <source>
        <dbReference type="SAM" id="MobiDB-lite"/>
    </source>
</evidence>
<comment type="caution">
    <text evidence="4">The sequence shown here is derived from an EMBL/GenBank/DDBJ whole genome shotgun (WGS) entry which is preliminary data.</text>
</comment>
<feature type="domain" description="LapA adhesin" evidence="3">
    <location>
        <begin position="418"/>
        <end position="515"/>
    </location>
</feature>
<feature type="compositionally biased region" description="Polar residues" evidence="2">
    <location>
        <begin position="1414"/>
        <end position="1430"/>
    </location>
</feature>
<accession>A0A934JXJ4</accession>
<dbReference type="PROSITE" id="PS00330">
    <property type="entry name" value="HEMOLYSIN_CALCIUM"/>
    <property type="match status" value="2"/>
</dbReference>
<dbReference type="Proteomes" id="UP000628710">
    <property type="component" value="Unassembled WGS sequence"/>
</dbReference>
<dbReference type="EMBL" id="JAEMNX010000047">
    <property type="protein sequence ID" value="MBJ7540047.1"/>
    <property type="molecule type" value="Genomic_DNA"/>
</dbReference>
<feature type="domain" description="LapA adhesin" evidence="3">
    <location>
        <begin position="121"/>
        <end position="218"/>
    </location>
</feature>
<dbReference type="InterPro" id="IPR018511">
    <property type="entry name" value="Hemolysin-typ_Ca-bd_CS"/>
</dbReference>
<dbReference type="InterPro" id="IPR001343">
    <property type="entry name" value="Hemolysn_Ca-bd"/>
</dbReference>
<feature type="region of interest" description="Disordered" evidence="2">
    <location>
        <begin position="1410"/>
        <end position="1430"/>
    </location>
</feature>
<dbReference type="PRINTS" id="PR00313">
    <property type="entry name" value="CABNDNGRPT"/>
</dbReference>
<dbReference type="Gene3D" id="2.60.40.1200">
    <property type="match status" value="1"/>
</dbReference>
<dbReference type="InterPro" id="IPR013783">
    <property type="entry name" value="Ig-like_fold"/>
</dbReference>
<protein>
    <submittedName>
        <fullName evidence="4">Ig-like domain-containing protein</fullName>
    </submittedName>
</protein>
<feature type="domain" description="LapA adhesin" evidence="3">
    <location>
        <begin position="319"/>
        <end position="416"/>
    </location>
</feature>
<feature type="domain" description="LapA adhesin" evidence="3">
    <location>
        <begin position="220"/>
        <end position="317"/>
    </location>
</feature>
<dbReference type="InterPro" id="IPR049826">
    <property type="entry name" value="Ig-like_ice"/>
</dbReference>
<feature type="domain" description="LapA adhesin" evidence="3">
    <location>
        <begin position="814"/>
        <end position="907"/>
    </location>
</feature>
<dbReference type="SUPFAM" id="SSF51120">
    <property type="entry name" value="beta-Roll"/>
    <property type="match status" value="1"/>
</dbReference>
<organism evidence="4 5">
    <name type="scientific">Marinomonas transparens</name>
    <dbReference type="NCBI Taxonomy" id="2795388"/>
    <lineage>
        <taxon>Bacteria</taxon>
        <taxon>Pseudomonadati</taxon>
        <taxon>Pseudomonadota</taxon>
        <taxon>Gammaproteobacteria</taxon>
        <taxon>Oceanospirillales</taxon>
        <taxon>Oceanospirillaceae</taxon>
        <taxon>Marinomonas</taxon>
    </lineage>
</organism>
<feature type="domain" description="LapA adhesin" evidence="3">
    <location>
        <begin position="517"/>
        <end position="614"/>
    </location>
</feature>
<feature type="non-terminal residue" evidence="4">
    <location>
        <position position="1"/>
    </location>
</feature>
<evidence type="ECO:0000313" key="5">
    <source>
        <dbReference type="Proteomes" id="UP000628710"/>
    </source>
</evidence>